<dbReference type="EMBL" id="KQ964250">
    <property type="protein sequence ID" value="KXJ91556.1"/>
    <property type="molecule type" value="Genomic_DNA"/>
</dbReference>
<protein>
    <submittedName>
        <fullName evidence="3">Uncharacterized protein</fullName>
    </submittedName>
</protein>
<evidence type="ECO:0000256" key="1">
    <source>
        <dbReference type="SAM" id="MobiDB-lite"/>
    </source>
</evidence>
<sequence length="599" mass="65442">MAPRRQPIQGPESSWRLVEGGENDSFDTSIVNDFEDDHILSSNPPSQFSSSSQGLSFRASQDSSNLSDRENQLLARMDFRPSLASTRQPSIDKEQTPVPEFFMPKVDMARSPQTNSSRSSRTVTRSTAGGGSGIPYQRRGYAQRDRDDSSDGQYYGDHDRKQRSSNARYGGGQPMTLTDRFAASVPSFIFDVTAWLLSVIGMAFSLAKFPIAIALFIWITVGLSMSTINTVKDGIAASPICKIPFITPSFCNVGGPSSMSGNGSSTVEFDGLMAVQADFEKVLEASAEGVSLPMEMKRSETSVRDLRTMVKYSDIPARSELVYEFDGYIETISTLSRDLQTFNTHVGSAVDSIISINRWTSRYIDTLAASHADESSGAVARWTGWLFSPFAPAVFDERILLDKYIEHTGLVSDKIAGLILEAQANLRLLATAENNLQVIKEHVVRSEQDVVQEKDSVLWTLWTLVGANRPQLNRLNSQLDLLKLVDRQRTTAVAQLVSLVHDLGDIQSKLSDLRDRVAAPEVVGVGAGDGDGMIGAGGAGTKIGGRVARIPLSVHIETINAGVERLEGARSRIRAEENERLQRALARARDVDDGNLIDG</sequence>
<proteinExistence type="predicted"/>
<keyword evidence="2" id="KW-0472">Membrane</keyword>
<keyword evidence="2" id="KW-0812">Transmembrane</keyword>
<feature type="transmembrane region" description="Helical" evidence="2">
    <location>
        <begin position="194"/>
        <end position="219"/>
    </location>
</feature>
<dbReference type="STRING" id="196109.A0A136J3L8"/>
<dbReference type="InParanoid" id="A0A136J3L8"/>
<dbReference type="AlphaFoldDB" id="A0A136J3L8"/>
<feature type="compositionally biased region" description="Low complexity" evidence="1">
    <location>
        <begin position="40"/>
        <end position="57"/>
    </location>
</feature>
<accession>A0A136J3L8</accession>
<feature type="region of interest" description="Disordered" evidence="1">
    <location>
        <begin position="1"/>
        <end position="172"/>
    </location>
</feature>
<evidence type="ECO:0000256" key="2">
    <source>
        <dbReference type="SAM" id="Phobius"/>
    </source>
</evidence>
<evidence type="ECO:0000313" key="4">
    <source>
        <dbReference type="Proteomes" id="UP000070501"/>
    </source>
</evidence>
<gene>
    <name evidence="3" type="ORF">Micbo1qcDRAFT_163320</name>
</gene>
<dbReference type="OrthoDB" id="4179406at2759"/>
<reference evidence="4" key="1">
    <citation type="submission" date="2016-02" db="EMBL/GenBank/DDBJ databases">
        <title>Draft genome sequence of Microdochium bolleyi, a fungal endophyte of beachgrass.</title>
        <authorList>
            <consortium name="DOE Joint Genome Institute"/>
            <person name="David A.S."/>
            <person name="May G."/>
            <person name="Haridas S."/>
            <person name="Lim J."/>
            <person name="Wang M."/>
            <person name="Labutti K."/>
            <person name="Lipzen A."/>
            <person name="Barry K."/>
            <person name="Grigoriev I.V."/>
        </authorList>
    </citation>
    <scope>NUCLEOTIDE SEQUENCE [LARGE SCALE GENOMIC DNA]</scope>
    <source>
        <strain evidence="4">J235TASD1</strain>
    </source>
</reference>
<keyword evidence="2" id="KW-1133">Transmembrane helix</keyword>
<keyword evidence="4" id="KW-1185">Reference proteome</keyword>
<organism evidence="3 4">
    <name type="scientific">Microdochium bolleyi</name>
    <dbReference type="NCBI Taxonomy" id="196109"/>
    <lineage>
        <taxon>Eukaryota</taxon>
        <taxon>Fungi</taxon>
        <taxon>Dikarya</taxon>
        <taxon>Ascomycota</taxon>
        <taxon>Pezizomycotina</taxon>
        <taxon>Sordariomycetes</taxon>
        <taxon>Xylariomycetidae</taxon>
        <taxon>Xylariales</taxon>
        <taxon>Microdochiaceae</taxon>
        <taxon>Microdochium</taxon>
    </lineage>
</organism>
<name>A0A136J3L8_9PEZI</name>
<dbReference type="Proteomes" id="UP000070501">
    <property type="component" value="Unassembled WGS sequence"/>
</dbReference>
<feature type="compositionally biased region" description="Low complexity" evidence="1">
    <location>
        <begin position="116"/>
        <end position="127"/>
    </location>
</feature>
<evidence type="ECO:0000313" key="3">
    <source>
        <dbReference type="EMBL" id="KXJ91556.1"/>
    </source>
</evidence>